<evidence type="ECO:0000313" key="1">
    <source>
        <dbReference type="EMBL" id="EQB48483.1"/>
    </source>
</evidence>
<dbReference type="EMBL" id="AMYD01002606">
    <property type="protein sequence ID" value="EQB48483.1"/>
    <property type="molecule type" value="Genomic_DNA"/>
</dbReference>
<comment type="caution">
    <text evidence="1">The sequence shown here is derived from an EMBL/GenBank/DDBJ whole genome shotgun (WGS) entry which is preliminary data.</text>
</comment>
<dbReference type="Proteomes" id="UP000015530">
    <property type="component" value="Unassembled WGS sequence"/>
</dbReference>
<dbReference type="AlphaFoldDB" id="T0K691"/>
<organism evidence="1 2">
    <name type="scientific">Colletotrichum gloeosporioides (strain Cg-14)</name>
    <name type="common">Anthracnose fungus</name>
    <name type="synonym">Glomerella cingulata</name>
    <dbReference type="NCBI Taxonomy" id="1237896"/>
    <lineage>
        <taxon>Eukaryota</taxon>
        <taxon>Fungi</taxon>
        <taxon>Dikarya</taxon>
        <taxon>Ascomycota</taxon>
        <taxon>Pezizomycotina</taxon>
        <taxon>Sordariomycetes</taxon>
        <taxon>Hypocreomycetidae</taxon>
        <taxon>Glomerellales</taxon>
        <taxon>Glomerellaceae</taxon>
        <taxon>Colletotrichum</taxon>
        <taxon>Colletotrichum gloeosporioides species complex</taxon>
    </lineage>
</organism>
<name>T0K691_COLGC</name>
<protein>
    <submittedName>
        <fullName evidence="1">Uncharacterized protein</fullName>
    </submittedName>
</protein>
<reference evidence="2" key="1">
    <citation type="journal article" date="2013" name="Mol. Plant Microbe Interact.">
        <title>Global aspects of pacC regulation of pathogenicity genes in Colletotrichum gloeosporioides as revealed by transcriptome analysis.</title>
        <authorList>
            <person name="Alkan N."/>
            <person name="Meng X."/>
            <person name="Friedlander G."/>
            <person name="Reuveni E."/>
            <person name="Sukno S."/>
            <person name="Sherman A."/>
            <person name="Thon M."/>
            <person name="Fluhr R."/>
            <person name="Prusky D."/>
        </authorList>
    </citation>
    <scope>NUCLEOTIDE SEQUENCE [LARGE SCALE GENOMIC DNA]</scope>
    <source>
        <strain evidence="2">Cg-14</strain>
    </source>
</reference>
<gene>
    <name evidence="1" type="ORF">CGLO_12283</name>
</gene>
<dbReference type="HOGENOM" id="CLU_3299320_0_0_1"/>
<sequence>MSFWVFLQNGFIQITCDFPFSLRYLEPVHLILCLIYKGYR</sequence>
<evidence type="ECO:0000313" key="2">
    <source>
        <dbReference type="Proteomes" id="UP000015530"/>
    </source>
</evidence>
<proteinExistence type="predicted"/>
<accession>T0K691</accession>